<accession>A0ABQ9IQN5</accession>
<proteinExistence type="predicted"/>
<feature type="compositionally biased region" description="Polar residues" evidence="1">
    <location>
        <begin position="21"/>
        <end position="32"/>
    </location>
</feature>
<reference evidence="2" key="1">
    <citation type="journal article" date="2023" name="Insect Mol. Biol.">
        <title>Genome sequencing provides insights into the evolution of gene families encoding plant cell wall-degrading enzymes in longhorned beetles.</title>
        <authorList>
            <person name="Shin N.R."/>
            <person name="Okamura Y."/>
            <person name="Kirsch R."/>
            <person name="Pauchet Y."/>
        </authorList>
    </citation>
    <scope>NUCLEOTIDE SEQUENCE</scope>
    <source>
        <strain evidence="2">MMC_N1</strain>
    </source>
</reference>
<comment type="caution">
    <text evidence="2">The sequence shown here is derived from an EMBL/GenBank/DDBJ whole genome shotgun (WGS) entry which is preliminary data.</text>
</comment>
<dbReference type="EMBL" id="JAPWTJ010004514">
    <property type="protein sequence ID" value="KAJ8944265.1"/>
    <property type="molecule type" value="Genomic_DNA"/>
</dbReference>
<evidence type="ECO:0000313" key="2">
    <source>
        <dbReference type="EMBL" id="KAJ8944265.1"/>
    </source>
</evidence>
<protein>
    <submittedName>
        <fullName evidence="2">Uncharacterized protein</fullName>
    </submittedName>
</protein>
<dbReference type="Proteomes" id="UP001162164">
    <property type="component" value="Unassembled WGS sequence"/>
</dbReference>
<sequence>MVPSIDITEENTSLGPVMDVDNSTANCSNKEPTTPKRRRFAEPRYIGDIRSPDLATPRRAKRSLTIAKEMITKQSRKIRTLQERNRNLRKKS</sequence>
<feature type="region of interest" description="Disordered" evidence="1">
    <location>
        <begin position="14"/>
        <end position="35"/>
    </location>
</feature>
<evidence type="ECO:0000256" key="1">
    <source>
        <dbReference type="SAM" id="MobiDB-lite"/>
    </source>
</evidence>
<gene>
    <name evidence="2" type="ORF">NQ317_003596</name>
</gene>
<organism evidence="2 3">
    <name type="scientific">Molorchus minor</name>
    <dbReference type="NCBI Taxonomy" id="1323400"/>
    <lineage>
        <taxon>Eukaryota</taxon>
        <taxon>Metazoa</taxon>
        <taxon>Ecdysozoa</taxon>
        <taxon>Arthropoda</taxon>
        <taxon>Hexapoda</taxon>
        <taxon>Insecta</taxon>
        <taxon>Pterygota</taxon>
        <taxon>Neoptera</taxon>
        <taxon>Endopterygota</taxon>
        <taxon>Coleoptera</taxon>
        <taxon>Polyphaga</taxon>
        <taxon>Cucujiformia</taxon>
        <taxon>Chrysomeloidea</taxon>
        <taxon>Cerambycidae</taxon>
        <taxon>Lamiinae</taxon>
        <taxon>Monochamini</taxon>
        <taxon>Molorchus</taxon>
    </lineage>
</organism>
<keyword evidence="3" id="KW-1185">Reference proteome</keyword>
<evidence type="ECO:0000313" key="3">
    <source>
        <dbReference type="Proteomes" id="UP001162164"/>
    </source>
</evidence>
<name>A0ABQ9IQN5_9CUCU</name>